<dbReference type="PROSITE" id="PS50943">
    <property type="entry name" value="HTH_CROC1"/>
    <property type="match status" value="1"/>
</dbReference>
<proteinExistence type="predicted"/>
<dbReference type="GO" id="GO:0003677">
    <property type="term" value="F:DNA binding"/>
    <property type="evidence" value="ECO:0007669"/>
    <property type="project" value="UniProtKB-KW"/>
</dbReference>
<dbReference type="RefSeq" id="WP_249284253.1">
    <property type="nucleotide sequence ID" value="NZ_JACRSO010000001.1"/>
</dbReference>
<accession>A0A926HMK5</accession>
<dbReference type="SMART" id="SM00530">
    <property type="entry name" value="HTH_XRE"/>
    <property type="match status" value="1"/>
</dbReference>
<dbReference type="InterPro" id="IPR001387">
    <property type="entry name" value="Cro/C1-type_HTH"/>
</dbReference>
<dbReference type="GO" id="GO:0005829">
    <property type="term" value="C:cytosol"/>
    <property type="evidence" value="ECO:0007669"/>
    <property type="project" value="TreeGrafter"/>
</dbReference>
<sequence length="172" mass="18525">MFDTNQVYAYGYIAGLIEREAVSHGQTIVTAKLFEDASMRPSVGFAQINNAARRSKLLTDDLAARIADIAATIDAPIDDDAGMMPKPLPLPLQGTWQLGYYHALGGKEPAYDHKTGIRAMRKAAGMTQAQLADKMGCSQEHISRWETGAVIPGADTIKQIADALGCSMDDLV</sequence>
<dbReference type="InterPro" id="IPR050807">
    <property type="entry name" value="TransReg_Diox_bact_type"/>
</dbReference>
<dbReference type="Proteomes" id="UP000654279">
    <property type="component" value="Unassembled WGS sequence"/>
</dbReference>
<evidence type="ECO:0000256" key="1">
    <source>
        <dbReference type="ARBA" id="ARBA00023125"/>
    </source>
</evidence>
<dbReference type="Gene3D" id="1.10.260.40">
    <property type="entry name" value="lambda repressor-like DNA-binding domains"/>
    <property type="match status" value="1"/>
</dbReference>
<evidence type="ECO:0000259" key="2">
    <source>
        <dbReference type="PROSITE" id="PS50943"/>
    </source>
</evidence>
<feature type="domain" description="HTH cro/C1-type" evidence="2">
    <location>
        <begin position="117"/>
        <end position="171"/>
    </location>
</feature>
<reference evidence="3" key="1">
    <citation type="submission" date="2020-08" db="EMBL/GenBank/DDBJ databases">
        <title>Genome public.</title>
        <authorList>
            <person name="Liu C."/>
            <person name="Sun Q."/>
        </authorList>
    </citation>
    <scope>NUCLEOTIDE SEQUENCE</scope>
    <source>
        <strain evidence="3">NSJ-44</strain>
    </source>
</reference>
<dbReference type="InterPro" id="IPR010982">
    <property type="entry name" value="Lambda_DNA-bd_dom_sf"/>
</dbReference>
<evidence type="ECO:0000313" key="3">
    <source>
        <dbReference type="EMBL" id="MBC8528216.1"/>
    </source>
</evidence>
<dbReference type="CDD" id="cd00093">
    <property type="entry name" value="HTH_XRE"/>
    <property type="match status" value="1"/>
</dbReference>
<evidence type="ECO:0000313" key="4">
    <source>
        <dbReference type="Proteomes" id="UP000654279"/>
    </source>
</evidence>
<dbReference type="Pfam" id="PF01381">
    <property type="entry name" value="HTH_3"/>
    <property type="match status" value="1"/>
</dbReference>
<dbReference type="PANTHER" id="PTHR46797:SF1">
    <property type="entry name" value="METHYLPHOSPHONATE SYNTHASE"/>
    <property type="match status" value="1"/>
</dbReference>
<name>A0A926HMK5_9FIRM</name>
<dbReference type="AlphaFoldDB" id="A0A926HMK5"/>
<gene>
    <name evidence="3" type="ORF">H8699_02025</name>
</gene>
<comment type="caution">
    <text evidence="3">The sequence shown here is derived from an EMBL/GenBank/DDBJ whole genome shotgun (WGS) entry which is preliminary data.</text>
</comment>
<keyword evidence="4" id="KW-1185">Reference proteome</keyword>
<protein>
    <submittedName>
        <fullName evidence="3">Helix-turn-helix domain-containing protein</fullName>
    </submittedName>
</protein>
<organism evidence="3 4">
    <name type="scientific">Luoshenia tenuis</name>
    <dbReference type="NCBI Taxonomy" id="2763654"/>
    <lineage>
        <taxon>Bacteria</taxon>
        <taxon>Bacillati</taxon>
        <taxon>Bacillota</taxon>
        <taxon>Clostridia</taxon>
        <taxon>Christensenellales</taxon>
        <taxon>Christensenellaceae</taxon>
        <taxon>Luoshenia</taxon>
    </lineage>
</organism>
<dbReference type="EMBL" id="JACRSO010000001">
    <property type="protein sequence ID" value="MBC8528216.1"/>
    <property type="molecule type" value="Genomic_DNA"/>
</dbReference>
<dbReference type="PANTHER" id="PTHR46797">
    <property type="entry name" value="HTH-TYPE TRANSCRIPTIONAL REGULATOR"/>
    <property type="match status" value="1"/>
</dbReference>
<dbReference type="GO" id="GO:0003700">
    <property type="term" value="F:DNA-binding transcription factor activity"/>
    <property type="evidence" value="ECO:0007669"/>
    <property type="project" value="TreeGrafter"/>
</dbReference>
<dbReference type="SUPFAM" id="SSF47413">
    <property type="entry name" value="lambda repressor-like DNA-binding domains"/>
    <property type="match status" value="1"/>
</dbReference>
<keyword evidence="1" id="KW-0238">DNA-binding</keyword>